<dbReference type="Proteomes" id="UP000516412">
    <property type="component" value="Chromosome"/>
</dbReference>
<protein>
    <submittedName>
        <fullName evidence="1">Uncharacterized protein</fullName>
    </submittedName>
</protein>
<dbReference type="KEGG" id="nmus:H7A79_0077"/>
<reference evidence="1" key="1">
    <citation type="submission" date="2024-06" db="EMBL/GenBank/DDBJ databases">
        <title>Complete Genome Sequence of mouse commensal type strain Neisseria musculi.</title>
        <authorList>
            <person name="Thapa E."/>
            <person name="Aluvathingal J."/>
            <person name="Nadendla S."/>
            <person name="Mehta A."/>
            <person name="Tettelin H."/>
            <person name="Weyand N.J."/>
        </authorList>
    </citation>
    <scope>NUCLEOTIDE SEQUENCE</scope>
    <source>
        <strain evidence="1">NW831</strain>
    </source>
</reference>
<gene>
    <name evidence="1" type="ORF">H7A79_0077</name>
</gene>
<organism evidence="1 2">
    <name type="scientific">Neisseria musculi</name>
    <dbReference type="NCBI Taxonomy" id="1815583"/>
    <lineage>
        <taxon>Bacteria</taxon>
        <taxon>Pseudomonadati</taxon>
        <taxon>Pseudomonadota</taxon>
        <taxon>Betaproteobacteria</taxon>
        <taxon>Neisseriales</taxon>
        <taxon>Neisseriaceae</taxon>
        <taxon>Neisseria</taxon>
    </lineage>
</organism>
<proteinExistence type="predicted"/>
<dbReference type="EMBL" id="CP060414">
    <property type="protein sequence ID" value="QNT58504.1"/>
    <property type="molecule type" value="Genomic_DNA"/>
</dbReference>
<dbReference type="AlphaFoldDB" id="A0A7H1MA39"/>
<name>A0A7H1MA39_9NEIS</name>
<evidence type="ECO:0000313" key="2">
    <source>
        <dbReference type="Proteomes" id="UP000516412"/>
    </source>
</evidence>
<sequence length="199" mass="21631">MQGGHTRGYGHPYRVWFVDFAETQPKRFAAAGLPCRRFSRTGLDCRTGFRHPLSLVMVCFVKRAGRGRRHCLGFAPVSGRFALPGCRCLFMPAPFGGPVPAAPAHCPRQTLRINKTHTAAAAVWGEREAGRSCFGRQLFTGRTKAGVPPVSYLAGFFTAGCAFPAALPSTVASSLNLDRIPSPIPFTFFKSSTLLKLPF</sequence>
<evidence type="ECO:0000313" key="1">
    <source>
        <dbReference type="EMBL" id="QNT58504.1"/>
    </source>
</evidence>
<accession>A0A7H1MA39</accession>
<keyword evidence="2" id="KW-1185">Reference proteome</keyword>